<gene>
    <name evidence="7" type="ORF">RRH01S_04_01870</name>
</gene>
<sequence length="415" mass="44381">MSNWYKECSPVERKTFWASFGGWGLDALDVQMFSLAIPALIVAFDITKADAGLLSSITLFFGAIGGWFGGALGDRFGRVKALQITVATFALATFACAFVTSYNQLLVLKAIQGLGFGAEWACGAVLMAEIIRPENRGRALAAVQSAWAVGWGVAVLLSAIVFTFVEHEIAWRLLFALGLLPALLIIFIRRGIPEPRRATAKADQPPFWQTVAGIFRPDVLRFTLIGALFGTGAHGGYAALTTFLPTYLREVRQLSVLGSSAYLAVIIVAFFCGCIVSGMLSDRLGRRVNVTLFAGACVATVLIYIFAPLSNWQMLILGFPLGFFSAGIPASMAALFSELYPAGVRGTGVGFCYNFGRIVSAGFPLLVGYLSDRIGLGPAIGIDAAFAYSLVLVAVFMLPETRGKVFEQPSSSAQS</sequence>
<feature type="transmembrane region" description="Helical" evidence="5">
    <location>
        <begin position="169"/>
        <end position="188"/>
    </location>
</feature>
<feature type="transmembrane region" description="Helical" evidence="5">
    <location>
        <begin position="81"/>
        <end position="102"/>
    </location>
</feature>
<dbReference type="InterPro" id="IPR005829">
    <property type="entry name" value="Sugar_transporter_CS"/>
</dbReference>
<comment type="subcellular location">
    <subcellularLocation>
        <location evidence="1">Membrane</location>
        <topology evidence="1">Multi-pass membrane protein</topology>
    </subcellularLocation>
</comment>
<feature type="transmembrane region" description="Helical" evidence="5">
    <location>
        <begin position="348"/>
        <end position="370"/>
    </location>
</feature>
<dbReference type="CDD" id="cd17371">
    <property type="entry name" value="MFS_MucK"/>
    <property type="match status" value="1"/>
</dbReference>
<dbReference type="PANTHER" id="PTHR23508">
    <property type="entry name" value="CARBOXYLIC ACID TRANSPORTER PROTEIN HOMOLOG"/>
    <property type="match status" value="1"/>
</dbReference>
<feature type="transmembrane region" description="Helical" evidence="5">
    <location>
        <begin position="20"/>
        <end position="44"/>
    </location>
</feature>
<dbReference type="Pfam" id="PF07690">
    <property type="entry name" value="MFS_1"/>
    <property type="match status" value="1"/>
</dbReference>
<name>A0AA87U3Y5_RHIRH</name>
<evidence type="ECO:0000256" key="4">
    <source>
        <dbReference type="ARBA" id="ARBA00023136"/>
    </source>
</evidence>
<feature type="domain" description="Major facilitator superfamily (MFS) profile" evidence="6">
    <location>
        <begin position="15"/>
        <end position="402"/>
    </location>
</feature>
<keyword evidence="3 5" id="KW-1133">Transmembrane helix</keyword>
<dbReference type="PROSITE" id="PS00216">
    <property type="entry name" value="SUGAR_TRANSPORT_1"/>
    <property type="match status" value="1"/>
</dbReference>
<evidence type="ECO:0000259" key="6">
    <source>
        <dbReference type="PROSITE" id="PS50850"/>
    </source>
</evidence>
<evidence type="ECO:0000256" key="2">
    <source>
        <dbReference type="ARBA" id="ARBA00022692"/>
    </source>
</evidence>
<dbReference type="SUPFAM" id="SSF103473">
    <property type="entry name" value="MFS general substrate transporter"/>
    <property type="match status" value="1"/>
</dbReference>
<feature type="transmembrane region" description="Helical" evidence="5">
    <location>
        <begin position="260"/>
        <end position="281"/>
    </location>
</feature>
<dbReference type="RefSeq" id="WP_012652772.1">
    <property type="nucleotide sequence ID" value="NZ_BAYX01000004.1"/>
</dbReference>
<organism evidence="7 8">
    <name type="scientific">Rhizobium rhizogenes NBRC 13257</name>
    <dbReference type="NCBI Taxonomy" id="1220581"/>
    <lineage>
        <taxon>Bacteria</taxon>
        <taxon>Pseudomonadati</taxon>
        <taxon>Pseudomonadota</taxon>
        <taxon>Alphaproteobacteria</taxon>
        <taxon>Hyphomicrobiales</taxon>
        <taxon>Rhizobiaceae</taxon>
        <taxon>Rhizobium/Agrobacterium group</taxon>
        <taxon>Rhizobium</taxon>
    </lineage>
</organism>
<evidence type="ECO:0000313" key="8">
    <source>
        <dbReference type="Proteomes" id="UP000026941"/>
    </source>
</evidence>
<dbReference type="PROSITE" id="PS50850">
    <property type="entry name" value="MFS"/>
    <property type="match status" value="1"/>
</dbReference>
<dbReference type="EMBL" id="BAYX01000004">
    <property type="protein sequence ID" value="GAJ92634.1"/>
    <property type="molecule type" value="Genomic_DNA"/>
</dbReference>
<evidence type="ECO:0000256" key="5">
    <source>
        <dbReference type="SAM" id="Phobius"/>
    </source>
</evidence>
<dbReference type="InterPro" id="IPR011701">
    <property type="entry name" value="MFS"/>
</dbReference>
<dbReference type="PANTHER" id="PTHR23508:SF10">
    <property type="entry name" value="CARBOXYLIC ACID TRANSPORTER PROTEIN HOMOLOG"/>
    <property type="match status" value="1"/>
</dbReference>
<evidence type="ECO:0000313" key="7">
    <source>
        <dbReference type="EMBL" id="GAJ92634.1"/>
    </source>
</evidence>
<protein>
    <submittedName>
        <fullName evidence="7">Major facilitator superfamily transporter</fullName>
    </submittedName>
</protein>
<feature type="transmembrane region" description="Helical" evidence="5">
    <location>
        <begin position="288"/>
        <end position="306"/>
    </location>
</feature>
<feature type="transmembrane region" description="Helical" evidence="5">
    <location>
        <begin position="219"/>
        <end position="240"/>
    </location>
</feature>
<dbReference type="InterPro" id="IPR036259">
    <property type="entry name" value="MFS_trans_sf"/>
</dbReference>
<dbReference type="AlphaFoldDB" id="A0AA87U3Y5"/>
<proteinExistence type="predicted"/>
<reference evidence="7 8" key="1">
    <citation type="submission" date="2014-05" db="EMBL/GenBank/DDBJ databases">
        <title>Whole genome shotgun sequence of Rhizobium rhizogenes NBRC 13257.</title>
        <authorList>
            <person name="Katano-Makiyama Y."/>
            <person name="Hosoyama A."/>
            <person name="Hashimoto M."/>
            <person name="Hosoyama Y."/>
            <person name="Noguchi M."/>
            <person name="Tsuchikane K."/>
            <person name="Kimura A."/>
            <person name="Ohji S."/>
            <person name="Ichikawa N."/>
            <person name="Yamazoe A."/>
            <person name="Fujita N."/>
        </authorList>
    </citation>
    <scope>NUCLEOTIDE SEQUENCE [LARGE SCALE GENOMIC DNA]</scope>
    <source>
        <strain evidence="7 8">NBRC 13257</strain>
    </source>
</reference>
<evidence type="ECO:0000256" key="1">
    <source>
        <dbReference type="ARBA" id="ARBA00004141"/>
    </source>
</evidence>
<dbReference type="Proteomes" id="UP000026941">
    <property type="component" value="Unassembled WGS sequence"/>
</dbReference>
<keyword evidence="4 5" id="KW-0472">Membrane</keyword>
<dbReference type="GO" id="GO:0005886">
    <property type="term" value="C:plasma membrane"/>
    <property type="evidence" value="ECO:0007669"/>
    <property type="project" value="TreeGrafter"/>
</dbReference>
<comment type="caution">
    <text evidence="7">The sequence shown here is derived from an EMBL/GenBank/DDBJ whole genome shotgun (WGS) entry which is preliminary data.</text>
</comment>
<feature type="transmembrane region" description="Helical" evidence="5">
    <location>
        <begin position="376"/>
        <end position="398"/>
    </location>
</feature>
<feature type="transmembrane region" description="Helical" evidence="5">
    <location>
        <begin position="139"/>
        <end position="163"/>
    </location>
</feature>
<dbReference type="PROSITE" id="PS00217">
    <property type="entry name" value="SUGAR_TRANSPORT_2"/>
    <property type="match status" value="1"/>
</dbReference>
<dbReference type="GO" id="GO:0046943">
    <property type="term" value="F:carboxylic acid transmembrane transporter activity"/>
    <property type="evidence" value="ECO:0007669"/>
    <property type="project" value="TreeGrafter"/>
</dbReference>
<accession>A0AA87U3Y5</accession>
<feature type="transmembrane region" description="Helical" evidence="5">
    <location>
        <begin position="51"/>
        <end position="69"/>
    </location>
</feature>
<feature type="transmembrane region" description="Helical" evidence="5">
    <location>
        <begin position="312"/>
        <end position="336"/>
    </location>
</feature>
<keyword evidence="2 5" id="KW-0812">Transmembrane</keyword>
<evidence type="ECO:0000256" key="3">
    <source>
        <dbReference type="ARBA" id="ARBA00022989"/>
    </source>
</evidence>
<dbReference type="Gene3D" id="1.20.1250.20">
    <property type="entry name" value="MFS general substrate transporter like domains"/>
    <property type="match status" value="2"/>
</dbReference>
<dbReference type="GeneID" id="86850068"/>
<dbReference type="InterPro" id="IPR020846">
    <property type="entry name" value="MFS_dom"/>
</dbReference>